<reference evidence="2 3" key="1">
    <citation type="submission" date="2024-09" db="EMBL/GenBank/DDBJ databases">
        <title>The Natural Products Discovery Center: Release of the First 8490 Sequenced Strains for Exploring Actinobacteria Biosynthetic Diversity.</title>
        <authorList>
            <person name="Kalkreuter E."/>
            <person name="Kautsar S.A."/>
            <person name="Yang D."/>
            <person name="Bader C.D."/>
            <person name="Teijaro C.N."/>
            <person name="Fluegel L."/>
            <person name="Davis C.M."/>
            <person name="Simpson J.R."/>
            <person name="Lauterbach L."/>
            <person name="Steele A.D."/>
            <person name="Gui C."/>
            <person name="Meng S."/>
            <person name="Li G."/>
            <person name="Viehrig K."/>
            <person name="Ye F."/>
            <person name="Su P."/>
            <person name="Kiefer A.F."/>
            <person name="Nichols A."/>
            <person name="Cepeda A.J."/>
            <person name="Yan W."/>
            <person name="Fan B."/>
            <person name="Jiang Y."/>
            <person name="Adhikari A."/>
            <person name="Zheng C.-J."/>
            <person name="Schuster L."/>
            <person name="Cowan T.M."/>
            <person name="Smanski M.J."/>
            <person name="Chevrette M.G."/>
            <person name="De Carvalho L.P.S."/>
            <person name="Shen B."/>
        </authorList>
    </citation>
    <scope>NUCLEOTIDE SEQUENCE [LARGE SCALE GENOMIC DNA]</scope>
    <source>
        <strain evidence="2 3">NPDC058753</strain>
    </source>
</reference>
<dbReference type="SUPFAM" id="SSF50346">
    <property type="entry name" value="PRC-barrel domain"/>
    <property type="match status" value="1"/>
</dbReference>
<name>A0ABW6GLI5_9ACTN</name>
<organism evidence="2 3">
    <name type="scientific">Kitasatospora phosalacinea</name>
    <dbReference type="NCBI Taxonomy" id="2065"/>
    <lineage>
        <taxon>Bacteria</taxon>
        <taxon>Bacillati</taxon>
        <taxon>Actinomycetota</taxon>
        <taxon>Actinomycetes</taxon>
        <taxon>Kitasatosporales</taxon>
        <taxon>Streptomycetaceae</taxon>
        <taxon>Kitasatospora</taxon>
    </lineage>
</organism>
<evidence type="ECO:0000313" key="2">
    <source>
        <dbReference type="EMBL" id="MFE1353494.1"/>
    </source>
</evidence>
<feature type="region of interest" description="Disordered" evidence="1">
    <location>
        <begin position="73"/>
        <end position="118"/>
    </location>
</feature>
<feature type="region of interest" description="Disordered" evidence="1">
    <location>
        <begin position="1"/>
        <end position="39"/>
    </location>
</feature>
<sequence>MIEAADIRAGRTHDVVDADGHDVGTPEAIHADTGTHDPAMAAVRIGPPTRHRPVLVPLDGVGIGPGHVEVVHEKPPIKDRPSVGAGDALPAEDEEAVLRHHRPAYRSGTAGERQLARR</sequence>
<keyword evidence="3" id="KW-1185">Reference proteome</keyword>
<evidence type="ECO:0000256" key="1">
    <source>
        <dbReference type="SAM" id="MobiDB-lite"/>
    </source>
</evidence>
<dbReference type="EMBL" id="JBHYPX010000029">
    <property type="protein sequence ID" value="MFE1353494.1"/>
    <property type="molecule type" value="Genomic_DNA"/>
</dbReference>
<protein>
    <submittedName>
        <fullName evidence="2">PRC-barrel domain-containing protein</fullName>
    </submittedName>
</protein>
<dbReference type="InterPro" id="IPR011033">
    <property type="entry name" value="PRC_barrel-like_sf"/>
</dbReference>
<feature type="compositionally biased region" description="Basic and acidic residues" evidence="1">
    <location>
        <begin position="1"/>
        <end position="35"/>
    </location>
</feature>
<dbReference type="Proteomes" id="UP001599542">
    <property type="component" value="Unassembled WGS sequence"/>
</dbReference>
<comment type="caution">
    <text evidence="2">The sequence shown here is derived from an EMBL/GenBank/DDBJ whole genome shotgun (WGS) entry which is preliminary data.</text>
</comment>
<evidence type="ECO:0000313" key="3">
    <source>
        <dbReference type="Proteomes" id="UP001599542"/>
    </source>
</evidence>
<proteinExistence type="predicted"/>
<accession>A0ABW6GLI5</accession>
<gene>
    <name evidence="2" type="ORF">ACFW6T_16055</name>
</gene>
<dbReference type="RefSeq" id="WP_376057859.1">
    <property type="nucleotide sequence ID" value="NZ_JBHJXB010000117.1"/>
</dbReference>